<keyword evidence="11" id="KW-1185">Reference proteome</keyword>
<keyword evidence="1" id="KW-0805">Transcription regulation</keyword>
<evidence type="ECO:0000313" key="10">
    <source>
        <dbReference type="EMBL" id="KZT65566.1"/>
    </source>
</evidence>
<dbReference type="PANTHER" id="PTHR46621:SF1">
    <property type="entry name" value="SNRNA-ACTIVATING PROTEIN COMPLEX SUBUNIT 4"/>
    <property type="match status" value="1"/>
</dbReference>
<dbReference type="SMART" id="SM00717">
    <property type="entry name" value="SANT"/>
    <property type="match status" value="3"/>
</dbReference>
<keyword evidence="5" id="KW-0862">Zinc</keyword>
<dbReference type="InterPro" id="IPR001005">
    <property type="entry name" value="SANT/Myb"/>
</dbReference>
<feature type="domain" description="HTH myb-type" evidence="9">
    <location>
        <begin position="10"/>
        <end position="51"/>
    </location>
</feature>
<dbReference type="PROSITE" id="PS51294">
    <property type="entry name" value="HTH_MYB"/>
    <property type="match status" value="3"/>
</dbReference>
<feature type="domain" description="C2H2-type" evidence="8">
    <location>
        <begin position="566"/>
        <end position="596"/>
    </location>
</feature>
<feature type="region of interest" description="Disordered" evidence="6">
    <location>
        <begin position="168"/>
        <end position="187"/>
    </location>
</feature>
<keyword evidence="2" id="KW-0238">DNA-binding</keyword>
<keyword evidence="5" id="KW-0863">Zinc-finger</keyword>
<dbReference type="PROSITE" id="PS00028">
    <property type="entry name" value="ZINC_FINGER_C2H2_1"/>
    <property type="match status" value="1"/>
</dbReference>
<feature type="compositionally biased region" description="Basic and acidic residues" evidence="6">
    <location>
        <begin position="340"/>
        <end position="356"/>
    </location>
</feature>
<evidence type="ECO:0000259" key="8">
    <source>
        <dbReference type="PROSITE" id="PS50157"/>
    </source>
</evidence>
<name>A0A165MEA1_9APHY</name>
<dbReference type="Gene3D" id="1.10.10.60">
    <property type="entry name" value="Homeodomain-like"/>
    <property type="match status" value="3"/>
</dbReference>
<protein>
    <recommendedName>
        <fullName evidence="12">C2H2-type domain-containing protein</fullName>
    </recommendedName>
</protein>
<keyword evidence="4" id="KW-0539">Nucleus</keyword>
<dbReference type="InterPro" id="IPR009057">
    <property type="entry name" value="Homeodomain-like_sf"/>
</dbReference>
<feature type="compositionally biased region" description="Low complexity" evidence="6">
    <location>
        <begin position="173"/>
        <end position="185"/>
    </location>
</feature>
<dbReference type="GO" id="GO:0001006">
    <property type="term" value="F:RNA polymerase III type 3 promoter sequence-specific DNA binding"/>
    <property type="evidence" value="ECO:0007669"/>
    <property type="project" value="TreeGrafter"/>
</dbReference>
<dbReference type="Proteomes" id="UP000076727">
    <property type="component" value="Unassembled WGS sequence"/>
</dbReference>
<feature type="compositionally biased region" description="Polar residues" evidence="6">
    <location>
        <begin position="278"/>
        <end position="292"/>
    </location>
</feature>
<evidence type="ECO:0000256" key="1">
    <source>
        <dbReference type="ARBA" id="ARBA00023015"/>
    </source>
</evidence>
<dbReference type="InterPro" id="IPR051575">
    <property type="entry name" value="Myb-like_DNA-bd"/>
</dbReference>
<evidence type="ECO:0000259" key="7">
    <source>
        <dbReference type="PROSITE" id="PS50090"/>
    </source>
</evidence>
<dbReference type="PROSITE" id="PS50090">
    <property type="entry name" value="MYB_LIKE"/>
    <property type="match status" value="3"/>
</dbReference>
<dbReference type="CDD" id="cd00167">
    <property type="entry name" value="SANT"/>
    <property type="match status" value="2"/>
</dbReference>
<dbReference type="EMBL" id="KV429103">
    <property type="protein sequence ID" value="KZT65566.1"/>
    <property type="molecule type" value="Genomic_DNA"/>
</dbReference>
<dbReference type="GO" id="GO:0000978">
    <property type="term" value="F:RNA polymerase II cis-regulatory region sequence-specific DNA binding"/>
    <property type="evidence" value="ECO:0007669"/>
    <property type="project" value="TreeGrafter"/>
</dbReference>
<feature type="compositionally biased region" description="Low complexity" evidence="6">
    <location>
        <begin position="377"/>
        <end position="398"/>
    </location>
</feature>
<dbReference type="SUPFAM" id="SSF46689">
    <property type="entry name" value="Homeodomain-like"/>
    <property type="match status" value="2"/>
</dbReference>
<sequence length="623" mass="67399">MLTERGVGKPWTPEEDKLLTQAVAIHGEVDNWKTVALSIPGRTNKACRKRWLHSLSPNVKKTAWTADEDRLLLSLYGIHGTKWAVIARNIPGRTDDACSKRYREALDPSLKRDEWTSGEDDKLLDAYARLGGKWGLIGQELNRSGLACRNRQVAGVLAWRMMERKRTAGARQTPVASSSATAPTAGESQQVQSLQWQAEVDQNASPFWDAPMVPPTLAPAQFPVSVAHGNDCAEFFCACALHGEGSTIAGDQFDGSSFQYNPLSLPLPQQVRPADGPQPQTSYNYDPTQFPSDLNAAFDTPIQPETQRPSLALGNQSNTFYDMPFPADPGGNSGVVPSEEQVRPNDESFHQARPDGDSSASEGMAVDVPDSEVLQDTTGPELSGSTPSGSPPYLSSPPHVQSEETGTQLAMEEPTSYYRTPAEKARKASSSSRHVIRQGPPPRLSSTLPATTDSSVLAYACGHPDCWPESSSSSKACYATSKEVSDHSKAQHAADLGGSTPFRCGLPGCKKSWKSINGLQYHLQVSKAHFRQALALSQSAGPTEGDSSTPVSVPSDEIRGKPRKTYPCPHPGCLNQYKQLSGLRYHLAHGHPAEQPVQLDTVPPSLARKMAEKKQRRDSSAAG</sequence>
<evidence type="ECO:0000313" key="11">
    <source>
        <dbReference type="Proteomes" id="UP000076727"/>
    </source>
</evidence>
<feature type="compositionally biased region" description="Polar residues" evidence="6">
    <location>
        <begin position="303"/>
        <end position="320"/>
    </location>
</feature>
<keyword evidence="3" id="KW-0804">Transcription</keyword>
<evidence type="ECO:0000256" key="4">
    <source>
        <dbReference type="ARBA" id="ARBA00023242"/>
    </source>
</evidence>
<evidence type="ECO:0000256" key="5">
    <source>
        <dbReference type="PROSITE-ProRule" id="PRU00042"/>
    </source>
</evidence>
<dbReference type="GO" id="GO:0008270">
    <property type="term" value="F:zinc ion binding"/>
    <property type="evidence" value="ECO:0007669"/>
    <property type="project" value="UniProtKB-KW"/>
</dbReference>
<feature type="region of interest" description="Disordered" evidence="6">
    <location>
        <begin position="268"/>
        <end position="450"/>
    </location>
</feature>
<feature type="domain" description="Myb-like" evidence="7">
    <location>
        <begin position="10"/>
        <end position="55"/>
    </location>
</feature>
<feature type="domain" description="HTH myb-type" evidence="9">
    <location>
        <begin position="56"/>
        <end position="110"/>
    </location>
</feature>
<gene>
    <name evidence="10" type="ORF">DAEQUDRAFT_768737</name>
</gene>
<dbReference type="Pfam" id="PF00249">
    <property type="entry name" value="Myb_DNA-binding"/>
    <property type="match status" value="3"/>
</dbReference>
<dbReference type="SMART" id="SM00355">
    <property type="entry name" value="ZnF_C2H2"/>
    <property type="match status" value="3"/>
</dbReference>
<reference evidence="10 11" key="1">
    <citation type="journal article" date="2016" name="Mol. Biol. Evol.">
        <title>Comparative Genomics of Early-Diverging Mushroom-Forming Fungi Provides Insights into the Origins of Lignocellulose Decay Capabilities.</title>
        <authorList>
            <person name="Nagy L.G."/>
            <person name="Riley R."/>
            <person name="Tritt A."/>
            <person name="Adam C."/>
            <person name="Daum C."/>
            <person name="Floudas D."/>
            <person name="Sun H."/>
            <person name="Yadav J.S."/>
            <person name="Pangilinan J."/>
            <person name="Larsson K.H."/>
            <person name="Matsuura K."/>
            <person name="Barry K."/>
            <person name="Labutti K."/>
            <person name="Kuo R."/>
            <person name="Ohm R.A."/>
            <person name="Bhattacharya S.S."/>
            <person name="Shirouzu T."/>
            <person name="Yoshinaga Y."/>
            <person name="Martin F.M."/>
            <person name="Grigoriev I.V."/>
            <person name="Hibbett D.S."/>
        </authorList>
    </citation>
    <scope>NUCLEOTIDE SEQUENCE [LARGE SCALE GENOMIC DNA]</scope>
    <source>
        <strain evidence="10 11">L-15889</strain>
    </source>
</reference>
<proteinExistence type="predicted"/>
<dbReference type="OrthoDB" id="2143914at2759"/>
<accession>A0A165MEA1</accession>
<feature type="domain" description="HTH myb-type" evidence="9">
    <location>
        <begin position="111"/>
        <end position="151"/>
    </location>
</feature>
<dbReference type="PROSITE" id="PS50157">
    <property type="entry name" value="ZINC_FINGER_C2H2_2"/>
    <property type="match status" value="1"/>
</dbReference>
<dbReference type="GO" id="GO:0042796">
    <property type="term" value="P:snRNA transcription by RNA polymerase III"/>
    <property type="evidence" value="ECO:0007669"/>
    <property type="project" value="TreeGrafter"/>
</dbReference>
<evidence type="ECO:0000256" key="2">
    <source>
        <dbReference type="ARBA" id="ARBA00023125"/>
    </source>
</evidence>
<dbReference type="STRING" id="1314783.A0A165MEA1"/>
<feature type="compositionally biased region" description="Polar residues" evidence="6">
    <location>
        <begin position="537"/>
        <end position="552"/>
    </location>
</feature>
<evidence type="ECO:0000256" key="3">
    <source>
        <dbReference type="ARBA" id="ARBA00023163"/>
    </source>
</evidence>
<feature type="domain" description="Myb-like" evidence="7">
    <location>
        <begin position="107"/>
        <end position="151"/>
    </location>
</feature>
<dbReference type="PANTHER" id="PTHR46621">
    <property type="entry name" value="SNRNA-ACTIVATING PROTEIN COMPLEX SUBUNIT 4"/>
    <property type="match status" value="1"/>
</dbReference>
<dbReference type="InterPro" id="IPR013087">
    <property type="entry name" value="Znf_C2H2_type"/>
</dbReference>
<keyword evidence="5" id="KW-0479">Metal-binding</keyword>
<dbReference type="GO" id="GO:0019185">
    <property type="term" value="C:snRNA-activating protein complex"/>
    <property type="evidence" value="ECO:0007669"/>
    <property type="project" value="TreeGrafter"/>
</dbReference>
<dbReference type="AlphaFoldDB" id="A0A165MEA1"/>
<feature type="domain" description="Myb-like" evidence="7">
    <location>
        <begin position="56"/>
        <end position="106"/>
    </location>
</feature>
<organism evidence="10 11">
    <name type="scientific">Daedalea quercina L-15889</name>
    <dbReference type="NCBI Taxonomy" id="1314783"/>
    <lineage>
        <taxon>Eukaryota</taxon>
        <taxon>Fungi</taxon>
        <taxon>Dikarya</taxon>
        <taxon>Basidiomycota</taxon>
        <taxon>Agaricomycotina</taxon>
        <taxon>Agaricomycetes</taxon>
        <taxon>Polyporales</taxon>
        <taxon>Fomitopsis</taxon>
    </lineage>
</organism>
<dbReference type="GO" id="GO:0042795">
    <property type="term" value="P:snRNA transcription by RNA polymerase II"/>
    <property type="evidence" value="ECO:0007669"/>
    <property type="project" value="TreeGrafter"/>
</dbReference>
<dbReference type="InterPro" id="IPR017930">
    <property type="entry name" value="Myb_dom"/>
</dbReference>
<evidence type="ECO:0000256" key="6">
    <source>
        <dbReference type="SAM" id="MobiDB-lite"/>
    </source>
</evidence>
<feature type="region of interest" description="Disordered" evidence="6">
    <location>
        <begin position="537"/>
        <end position="565"/>
    </location>
</feature>
<evidence type="ECO:0008006" key="12">
    <source>
        <dbReference type="Google" id="ProtNLM"/>
    </source>
</evidence>
<evidence type="ECO:0000259" key="9">
    <source>
        <dbReference type="PROSITE" id="PS51294"/>
    </source>
</evidence>